<keyword evidence="4" id="KW-1278">Translocase</keyword>
<keyword evidence="6 8" id="KW-1133">Transmembrane helix</keyword>
<evidence type="ECO:0000256" key="8">
    <source>
        <dbReference type="SAM" id="Phobius"/>
    </source>
</evidence>
<feature type="transmembrane region" description="Helical" evidence="8">
    <location>
        <begin position="37"/>
        <end position="56"/>
    </location>
</feature>
<dbReference type="Pfam" id="PF02508">
    <property type="entry name" value="Rnf-Nqr"/>
    <property type="match status" value="1"/>
</dbReference>
<keyword evidence="3 8" id="KW-0812">Transmembrane</keyword>
<dbReference type="NCBIfam" id="NF009070">
    <property type="entry name" value="PRK12405.1"/>
    <property type="match status" value="1"/>
</dbReference>
<feature type="transmembrane region" description="Helical" evidence="8">
    <location>
        <begin position="125"/>
        <end position="146"/>
    </location>
</feature>
<reference evidence="9" key="1">
    <citation type="journal article" date="2014" name="Front. Microbiol.">
        <title>High frequency of phylogenetically diverse reductive dehalogenase-homologous genes in deep subseafloor sedimentary metagenomes.</title>
        <authorList>
            <person name="Kawai M."/>
            <person name="Futagami T."/>
            <person name="Toyoda A."/>
            <person name="Takaki Y."/>
            <person name="Nishi S."/>
            <person name="Hori S."/>
            <person name="Arai W."/>
            <person name="Tsubouchi T."/>
            <person name="Morono Y."/>
            <person name="Uchiyama I."/>
            <person name="Ito T."/>
            <person name="Fujiyama A."/>
            <person name="Inagaki F."/>
            <person name="Takami H."/>
        </authorList>
    </citation>
    <scope>NUCLEOTIDE SEQUENCE</scope>
    <source>
        <strain evidence="9">Expedition CK06-06</strain>
    </source>
</reference>
<evidence type="ECO:0008006" key="10">
    <source>
        <dbReference type="Google" id="ProtNLM"/>
    </source>
</evidence>
<dbReference type="PANTHER" id="PTHR30586">
    <property type="entry name" value="ELECTRON TRANSPORT COMPLEX PROTEIN RNFE"/>
    <property type="match status" value="1"/>
</dbReference>
<dbReference type="GO" id="GO:0012505">
    <property type="term" value="C:endomembrane system"/>
    <property type="evidence" value="ECO:0007669"/>
    <property type="project" value="UniProtKB-SubCell"/>
</dbReference>
<feature type="transmembrane region" description="Helical" evidence="8">
    <location>
        <begin position="166"/>
        <end position="189"/>
    </location>
</feature>
<accession>X0V0V1</accession>
<evidence type="ECO:0000256" key="7">
    <source>
        <dbReference type="ARBA" id="ARBA00023136"/>
    </source>
</evidence>
<proteinExistence type="inferred from homology"/>
<evidence type="ECO:0000256" key="6">
    <source>
        <dbReference type="ARBA" id="ARBA00022989"/>
    </source>
</evidence>
<feature type="non-terminal residue" evidence="9">
    <location>
        <position position="195"/>
    </location>
</feature>
<feature type="transmembrane region" description="Helical" evidence="8">
    <location>
        <begin position="68"/>
        <end position="88"/>
    </location>
</feature>
<dbReference type="PANTHER" id="PTHR30586:SF0">
    <property type="entry name" value="ION-TRANSLOCATING OXIDOREDUCTASE COMPLEX SUBUNIT E"/>
    <property type="match status" value="1"/>
</dbReference>
<evidence type="ECO:0000313" key="9">
    <source>
        <dbReference type="EMBL" id="GAG11715.1"/>
    </source>
</evidence>
<evidence type="ECO:0000256" key="5">
    <source>
        <dbReference type="ARBA" id="ARBA00022982"/>
    </source>
</evidence>
<dbReference type="AlphaFoldDB" id="X0V0V1"/>
<keyword evidence="7 8" id="KW-0472">Membrane</keyword>
<dbReference type="PIRSF" id="PIRSF006102">
    <property type="entry name" value="NQR_DE"/>
    <property type="match status" value="1"/>
</dbReference>
<feature type="transmembrane region" description="Helical" evidence="8">
    <location>
        <begin position="94"/>
        <end position="113"/>
    </location>
</feature>
<gene>
    <name evidence="9" type="ORF">S01H1_39276</name>
</gene>
<name>X0V0V1_9ZZZZ</name>
<comment type="caution">
    <text evidence="9">The sequence shown here is derived from an EMBL/GenBank/DDBJ whole genome shotgun (WGS) entry which is preliminary data.</text>
</comment>
<protein>
    <recommendedName>
        <fullName evidence="10">Electron transport complex subunit RsxE</fullName>
    </recommendedName>
</protein>
<sequence length="195" mass="21098">MLREFTKGLFKKNPIFVLMVGLCPTLATSGSVESAFWMGIAAMVVIVCSNTIISLVRDFIPKGVRIPCYIVIIAGFVTMVELLMKAYLSAELNRTLGIFIPLIVVNCIILYRAEDFASRNSVPASILDGLGIGCGFLLGLLLLGVIREVLGAGTFLGYQLVPGFKPVLIMILPPGAFLLIGVLMGYFNLPTKTQH</sequence>
<evidence type="ECO:0000256" key="1">
    <source>
        <dbReference type="ARBA" id="ARBA00004127"/>
    </source>
</evidence>
<evidence type="ECO:0000256" key="2">
    <source>
        <dbReference type="ARBA" id="ARBA00022448"/>
    </source>
</evidence>
<dbReference type="GO" id="GO:0022900">
    <property type="term" value="P:electron transport chain"/>
    <property type="evidence" value="ECO:0007669"/>
    <property type="project" value="InterPro"/>
</dbReference>
<keyword evidence="2" id="KW-0813">Transport</keyword>
<dbReference type="HAMAP" id="MF_00478">
    <property type="entry name" value="RsxE_RnfE"/>
    <property type="match status" value="1"/>
</dbReference>
<evidence type="ECO:0000256" key="4">
    <source>
        <dbReference type="ARBA" id="ARBA00022967"/>
    </source>
</evidence>
<dbReference type="NCBIfam" id="TIGR01948">
    <property type="entry name" value="rnfE"/>
    <property type="match status" value="1"/>
</dbReference>
<dbReference type="GO" id="GO:0005886">
    <property type="term" value="C:plasma membrane"/>
    <property type="evidence" value="ECO:0007669"/>
    <property type="project" value="TreeGrafter"/>
</dbReference>
<dbReference type="InterPro" id="IPR010968">
    <property type="entry name" value="RnfE"/>
</dbReference>
<organism evidence="9">
    <name type="scientific">marine sediment metagenome</name>
    <dbReference type="NCBI Taxonomy" id="412755"/>
    <lineage>
        <taxon>unclassified sequences</taxon>
        <taxon>metagenomes</taxon>
        <taxon>ecological metagenomes</taxon>
    </lineage>
</organism>
<evidence type="ECO:0000256" key="3">
    <source>
        <dbReference type="ARBA" id="ARBA00022692"/>
    </source>
</evidence>
<dbReference type="InterPro" id="IPR003667">
    <property type="entry name" value="NqrDE/RnfAE"/>
</dbReference>
<keyword evidence="5" id="KW-0249">Electron transport</keyword>
<comment type="subcellular location">
    <subcellularLocation>
        <location evidence="1">Endomembrane system</location>
        <topology evidence="1">Multi-pass membrane protein</topology>
    </subcellularLocation>
</comment>
<dbReference type="EMBL" id="BARS01024776">
    <property type="protein sequence ID" value="GAG11715.1"/>
    <property type="molecule type" value="Genomic_DNA"/>
</dbReference>